<gene>
    <name evidence="2" type="ORF">H5410_060608</name>
</gene>
<keyword evidence="1" id="KW-0175">Coiled coil</keyword>
<keyword evidence="3" id="KW-1185">Reference proteome</keyword>
<dbReference type="EMBL" id="JACXVP010000012">
    <property type="protein sequence ID" value="KAG5570842.1"/>
    <property type="molecule type" value="Genomic_DNA"/>
</dbReference>
<evidence type="ECO:0000313" key="3">
    <source>
        <dbReference type="Proteomes" id="UP000824120"/>
    </source>
</evidence>
<accession>A0A9J5W5P9</accession>
<reference evidence="2 3" key="1">
    <citation type="submission" date="2020-09" db="EMBL/GenBank/DDBJ databases">
        <title>De no assembly of potato wild relative species, Solanum commersonii.</title>
        <authorList>
            <person name="Cho K."/>
        </authorList>
    </citation>
    <scope>NUCLEOTIDE SEQUENCE [LARGE SCALE GENOMIC DNA]</scope>
    <source>
        <strain evidence="2">LZ3.2</strain>
        <tissue evidence="2">Leaf</tissue>
    </source>
</reference>
<name>A0A9J5W5P9_SOLCO</name>
<proteinExistence type="predicted"/>
<feature type="coiled-coil region" evidence="1">
    <location>
        <begin position="29"/>
        <end position="77"/>
    </location>
</feature>
<evidence type="ECO:0000256" key="1">
    <source>
        <dbReference type="SAM" id="Coils"/>
    </source>
</evidence>
<comment type="caution">
    <text evidence="2">The sequence shown here is derived from an EMBL/GenBank/DDBJ whole genome shotgun (WGS) entry which is preliminary data.</text>
</comment>
<evidence type="ECO:0000313" key="2">
    <source>
        <dbReference type="EMBL" id="KAG5570842.1"/>
    </source>
</evidence>
<dbReference type="Proteomes" id="UP000824120">
    <property type="component" value="Chromosome 12"/>
</dbReference>
<protein>
    <submittedName>
        <fullName evidence="2">Uncharacterized protein</fullName>
    </submittedName>
</protein>
<dbReference type="AlphaFoldDB" id="A0A9J5W5P9"/>
<organism evidence="2 3">
    <name type="scientific">Solanum commersonii</name>
    <name type="common">Commerson's wild potato</name>
    <name type="synonym">Commerson's nightshade</name>
    <dbReference type="NCBI Taxonomy" id="4109"/>
    <lineage>
        <taxon>Eukaryota</taxon>
        <taxon>Viridiplantae</taxon>
        <taxon>Streptophyta</taxon>
        <taxon>Embryophyta</taxon>
        <taxon>Tracheophyta</taxon>
        <taxon>Spermatophyta</taxon>
        <taxon>Magnoliopsida</taxon>
        <taxon>eudicotyledons</taxon>
        <taxon>Gunneridae</taxon>
        <taxon>Pentapetalae</taxon>
        <taxon>asterids</taxon>
        <taxon>lamiids</taxon>
        <taxon>Solanales</taxon>
        <taxon>Solanaceae</taxon>
        <taxon>Solanoideae</taxon>
        <taxon>Solaneae</taxon>
        <taxon>Solanum</taxon>
    </lineage>
</organism>
<sequence length="118" mass="14057">MEWEREIARRFSAYQAECEVERGQRIAERYALHLQIEELQEQRENLTHEVNTTRYWLQNCYDNMNEARDRVLQLRDALNDVYAGCLHQNDERLGRQARVLAPHLPKALARIYKGLGDD</sequence>